<dbReference type="InterPro" id="IPR001841">
    <property type="entry name" value="Znf_RING"/>
</dbReference>
<keyword evidence="2 5" id="KW-0863">Zinc-finger</keyword>
<evidence type="ECO:0000259" key="8">
    <source>
        <dbReference type="PROSITE" id="PS50089"/>
    </source>
</evidence>
<dbReference type="SUPFAM" id="SSF101447">
    <property type="entry name" value="Formin homology 2 domain (FH2 domain)"/>
    <property type="match status" value="1"/>
</dbReference>
<dbReference type="InterPro" id="IPR014767">
    <property type="entry name" value="DAD_dom"/>
</dbReference>
<keyword evidence="6" id="KW-0175">Coiled coil</keyword>
<evidence type="ECO:0000259" key="11">
    <source>
        <dbReference type="PROSITE" id="PS51444"/>
    </source>
</evidence>
<feature type="compositionally biased region" description="Pro residues" evidence="7">
    <location>
        <begin position="1149"/>
        <end position="1160"/>
    </location>
</feature>
<dbReference type="InterPro" id="IPR011989">
    <property type="entry name" value="ARM-like"/>
</dbReference>
<dbReference type="Gene3D" id="1.20.58.2220">
    <property type="entry name" value="Formin, FH2 domain"/>
    <property type="match status" value="1"/>
</dbReference>
<dbReference type="Gene3D" id="3.30.390.130">
    <property type="match status" value="1"/>
</dbReference>
<feature type="domain" description="FH2" evidence="11">
    <location>
        <begin position="1177"/>
        <end position="1555"/>
    </location>
</feature>
<dbReference type="Pfam" id="PF06371">
    <property type="entry name" value="Drf_GBD"/>
    <property type="match status" value="1"/>
</dbReference>
<evidence type="ECO:0000259" key="9">
    <source>
        <dbReference type="PROSITE" id="PS51231"/>
    </source>
</evidence>
<dbReference type="InterPro" id="IPR043592">
    <property type="entry name" value="FMNL_animal"/>
</dbReference>
<dbReference type="GO" id="GO:0005829">
    <property type="term" value="C:cytosol"/>
    <property type="evidence" value="ECO:0007669"/>
    <property type="project" value="TreeGrafter"/>
</dbReference>
<feature type="domain" description="GBD/FH3" evidence="10">
    <location>
        <begin position="682"/>
        <end position="1077"/>
    </location>
</feature>
<accession>A0A8T2PQ21</accession>
<evidence type="ECO:0000313" key="13">
    <source>
        <dbReference type="Proteomes" id="UP000824540"/>
    </source>
</evidence>
<dbReference type="EMBL" id="JAFBMS010000004">
    <property type="protein sequence ID" value="KAG9353467.1"/>
    <property type="molecule type" value="Genomic_DNA"/>
</dbReference>
<dbReference type="InterPro" id="IPR018957">
    <property type="entry name" value="Znf_C3HC4_RING-type"/>
</dbReference>
<gene>
    <name evidence="12" type="ORF">JZ751_018066</name>
</gene>
<feature type="compositionally biased region" description="Polar residues" evidence="7">
    <location>
        <begin position="22"/>
        <end position="35"/>
    </location>
</feature>
<dbReference type="GO" id="GO:0031267">
    <property type="term" value="F:small GTPase binding"/>
    <property type="evidence" value="ECO:0007669"/>
    <property type="project" value="InterPro"/>
</dbReference>
<dbReference type="InterPro" id="IPR010472">
    <property type="entry name" value="FH3_dom"/>
</dbReference>
<feature type="coiled-coil region" evidence="6">
    <location>
        <begin position="1028"/>
        <end position="1086"/>
    </location>
</feature>
<dbReference type="SUPFAM" id="SSF48371">
    <property type="entry name" value="ARM repeat"/>
    <property type="match status" value="1"/>
</dbReference>
<evidence type="ECO:0000256" key="4">
    <source>
        <dbReference type="ARBA" id="ARBA00023449"/>
    </source>
</evidence>
<dbReference type="OrthoDB" id="1104827at2759"/>
<dbReference type="SMART" id="SM00184">
    <property type="entry name" value="RING"/>
    <property type="match status" value="1"/>
</dbReference>
<evidence type="ECO:0000256" key="6">
    <source>
        <dbReference type="SAM" id="Coils"/>
    </source>
</evidence>
<dbReference type="Gene3D" id="1.25.10.10">
    <property type="entry name" value="Leucine-rich Repeat Variant"/>
    <property type="match status" value="1"/>
</dbReference>
<feature type="compositionally biased region" description="Low complexity" evidence="7">
    <location>
        <begin position="1633"/>
        <end position="1642"/>
    </location>
</feature>
<proteinExistence type="inferred from homology"/>
<feature type="compositionally biased region" description="Polar residues" evidence="7">
    <location>
        <begin position="1"/>
        <end position="12"/>
    </location>
</feature>
<dbReference type="Pfam" id="PF18102">
    <property type="entry name" value="DTC"/>
    <property type="match status" value="1"/>
</dbReference>
<dbReference type="InterPro" id="IPR016024">
    <property type="entry name" value="ARM-type_fold"/>
</dbReference>
<dbReference type="GO" id="GO:0030866">
    <property type="term" value="P:cortical actin cytoskeleton organization"/>
    <property type="evidence" value="ECO:0007669"/>
    <property type="project" value="TreeGrafter"/>
</dbReference>
<dbReference type="PROSITE" id="PS00518">
    <property type="entry name" value="ZF_RING_1"/>
    <property type="match status" value="1"/>
</dbReference>
<keyword evidence="13" id="KW-1185">Reference proteome</keyword>
<keyword evidence="3" id="KW-0862">Zinc</keyword>
<feature type="compositionally biased region" description="Basic residues" evidence="7">
    <location>
        <begin position="1621"/>
        <end position="1632"/>
    </location>
</feature>
<organism evidence="12 13">
    <name type="scientific">Albula glossodonta</name>
    <name type="common">roundjaw bonefish</name>
    <dbReference type="NCBI Taxonomy" id="121402"/>
    <lineage>
        <taxon>Eukaryota</taxon>
        <taxon>Metazoa</taxon>
        <taxon>Chordata</taxon>
        <taxon>Craniata</taxon>
        <taxon>Vertebrata</taxon>
        <taxon>Euteleostomi</taxon>
        <taxon>Actinopterygii</taxon>
        <taxon>Neopterygii</taxon>
        <taxon>Teleostei</taxon>
        <taxon>Albuliformes</taxon>
        <taxon>Albulidae</taxon>
        <taxon>Albula</taxon>
    </lineage>
</organism>
<feature type="domain" description="RING-type" evidence="8">
    <location>
        <begin position="439"/>
        <end position="475"/>
    </location>
</feature>
<feature type="domain" description="DAD" evidence="9">
    <location>
        <begin position="1554"/>
        <end position="1591"/>
    </location>
</feature>
<dbReference type="Pfam" id="PF02181">
    <property type="entry name" value="FH2"/>
    <property type="match status" value="1"/>
</dbReference>
<feature type="compositionally biased region" description="Pro residues" evidence="7">
    <location>
        <begin position="1124"/>
        <end position="1134"/>
    </location>
</feature>
<dbReference type="SUPFAM" id="SSF57850">
    <property type="entry name" value="RING/U-box"/>
    <property type="match status" value="1"/>
</dbReference>
<comment type="similarity">
    <text evidence="4">Belongs to the formin homology family.</text>
</comment>
<dbReference type="SMART" id="SM01139">
    <property type="entry name" value="Drf_FH3"/>
    <property type="match status" value="1"/>
</dbReference>
<name>A0A8T2PQ21_9TELE</name>
<dbReference type="InterPro" id="IPR039396">
    <property type="entry name" value="Deltex_C"/>
</dbReference>
<dbReference type="InterPro" id="IPR042201">
    <property type="entry name" value="FH2_Formin_sf"/>
</dbReference>
<dbReference type="PROSITE" id="PS51444">
    <property type="entry name" value="FH2"/>
    <property type="match status" value="1"/>
</dbReference>
<dbReference type="Proteomes" id="UP000824540">
    <property type="component" value="Unassembled WGS sequence"/>
</dbReference>
<feature type="region of interest" description="Disordered" evidence="7">
    <location>
        <begin position="1"/>
        <end position="76"/>
    </location>
</feature>
<keyword evidence="1" id="KW-0479">Metal-binding</keyword>
<dbReference type="PROSITE" id="PS51231">
    <property type="entry name" value="DAD"/>
    <property type="match status" value="1"/>
</dbReference>
<dbReference type="GO" id="GO:0008270">
    <property type="term" value="F:zinc ion binding"/>
    <property type="evidence" value="ECO:0007669"/>
    <property type="project" value="UniProtKB-KW"/>
</dbReference>
<dbReference type="FunFam" id="1.20.58.2220:FF:000001">
    <property type="entry name" value="Formin-like 1, isoform CRA_c"/>
    <property type="match status" value="1"/>
</dbReference>
<dbReference type="InterPro" id="IPR014768">
    <property type="entry name" value="GBD/FH3_dom"/>
</dbReference>
<dbReference type="PANTHER" id="PTHR45857">
    <property type="entry name" value="FORMIN-LIKE PROTEIN"/>
    <property type="match status" value="1"/>
</dbReference>
<evidence type="ECO:0000256" key="7">
    <source>
        <dbReference type="SAM" id="MobiDB-lite"/>
    </source>
</evidence>
<dbReference type="Pfam" id="PF00097">
    <property type="entry name" value="zf-C3HC4"/>
    <property type="match status" value="1"/>
</dbReference>
<evidence type="ECO:0000256" key="1">
    <source>
        <dbReference type="ARBA" id="ARBA00022723"/>
    </source>
</evidence>
<reference evidence="12" key="1">
    <citation type="thesis" date="2021" institute="BYU ScholarsArchive" country="Provo, UT, USA">
        <title>Applications of and Algorithms for Genome Assembly and Genomic Analyses with an Emphasis on Marine Teleosts.</title>
        <authorList>
            <person name="Pickett B.D."/>
        </authorList>
    </citation>
    <scope>NUCLEOTIDE SEQUENCE</scope>
    <source>
        <strain evidence="12">HI-2016</strain>
    </source>
</reference>
<evidence type="ECO:0000313" key="12">
    <source>
        <dbReference type="EMBL" id="KAG9353467.1"/>
    </source>
</evidence>
<dbReference type="PANTHER" id="PTHR45857:SF3">
    <property type="entry name" value="FORMIN-LIKE PROTEIN 3"/>
    <property type="match status" value="1"/>
</dbReference>
<dbReference type="InterPro" id="IPR039399">
    <property type="entry name" value="Deltex_C_sf"/>
</dbReference>
<dbReference type="GO" id="GO:0051015">
    <property type="term" value="F:actin filament binding"/>
    <property type="evidence" value="ECO:0007669"/>
    <property type="project" value="TreeGrafter"/>
</dbReference>
<evidence type="ECO:0000256" key="2">
    <source>
        <dbReference type="ARBA" id="ARBA00022771"/>
    </source>
</evidence>
<dbReference type="InterPro" id="IPR017907">
    <property type="entry name" value="Znf_RING_CS"/>
</dbReference>
<feature type="region of interest" description="Disordered" evidence="7">
    <location>
        <begin position="1115"/>
        <end position="1160"/>
    </location>
</feature>
<evidence type="ECO:0008006" key="14">
    <source>
        <dbReference type="Google" id="ProtNLM"/>
    </source>
</evidence>
<dbReference type="SMART" id="SM01140">
    <property type="entry name" value="Drf_GBD"/>
    <property type="match status" value="1"/>
</dbReference>
<evidence type="ECO:0000256" key="5">
    <source>
        <dbReference type="PROSITE-ProRule" id="PRU00175"/>
    </source>
</evidence>
<feature type="region of interest" description="Disordered" evidence="7">
    <location>
        <begin position="1579"/>
        <end position="1643"/>
    </location>
</feature>
<dbReference type="PROSITE" id="PS51232">
    <property type="entry name" value="GBD_FH3"/>
    <property type="match status" value="1"/>
</dbReference>
<dbReference type="InterPro" id="IPR010473">
    <property type="entry name" value="GTPase-bd"/>
</dbReference>
<dbReference type="Pfam" id="PF06367">
    <property type="entry name" value="Drf_FH3"/>
    <property type="match status" value="1"/>
</dbReference>
<protein>
    <recommendedName>
        <fullName evidence="14">Formin-like protein 3</fullName>
    </recommendedName>
</protein>
<sequence length="1659" mass="185960">MSDHTQSANNDETPMDVDDAEPTTTTDRSSASTVTARDGGLLSSRSDPTVEQGVADRAMAGSLGAEGPEDFDPLKMEIPQKEGSGWQGQLEQWKGGMVPTTENGGAASNQGDAPPDPMIVPLFQYWHITNTCSKEIEKIQTDNGIEVKAQAQVSVVSQNRSAGSVPKACDELTTLIQKTALEFGSITFPFTNLDQADMMKMLKQVQGQDSKLVLSVSSEGCQLSGPRKTLDKLQRRFRLEPNTASRWGSEDAFYKPFEMDVKDPQLDEGLIMHTTHWEFISKVFTEQVMAIRQKFGVIFVTELNLGMVRVKAVPSDGQAFPLACHALKALEQLYQRGATDMLSCPLKKSAQAKADKIKNTFQEIRSRYPNVGVGESNGSWTLIGLAEHLCPAVKQMEDLLGEPVFSEEAKMKLRQLEVSPAKLEGATGVQASAPEEETCPICMDTFKEKKKLECKHEFCSECLRRSLDSMGPCCPDKHPSPGKQFNGADRVAYLPNNAEGREVLKLLERAFDQKLIFTVGTSTTTGATNTVTWNDIHHKTSQHGGPERYGYPDPDYLKRLPDLDMDCSSEKFCKSVFFQLSHTEEGSQRVTWFPQKLHKTGRAPNLNYIVPDDATFGKGSWRAYSVQLNIAQMVGCSWQEKGVNLMVMQRYLNCGPHKPPTFNHPSSVLVFVVLEPQSAFLWGFGELCLTESPELNGSSSMNLPPDKARLLRQYDSEKKWDLICDQVPFRVGLLLSERFQVKNPPHTYIQELRGHVDPAVTRKKFRRRVQESTKILRELEISLRTNHIGWVREFLNDENRGLDVLVEYLSFTQCAVTYNTITGGKIMKSSRVVSQKDDVHICIMCLRAVMNYQYGFNMVMAHAHAVNEIALSLNNKNPRTKALVLELLAAVCLVRGGHEIILSAFNNFKEVCKEKHRFEKLMEYFKSEEGNIDFMVACMQFINIVVHSVEDMNFRVYLQYEFTQLGLDDFLERSKHTESDKLSVQIQAYLDNVFDVGGLLEDAETKNVALEKVTEKLVEVENVTMTRVAELEKQLLQKDKDLAAIKETYESTSSQVHTLRRAIEEKEAVFRRQTDLEGQLQELEQEGIARVGREPDSRIALRGREGVVVGGVTGESTEVEHETPPPPPPPPPLPSKTSDAGITGQVLPVQPPPPLAPPLPGASPSVILTVGLSAIRIKKPMKTKFRLPLFNWTALKPNQISGTVFNEIDDERVLETRAQGPAVDLPGSKSKVSQKAMNKVTLLDVNRSKNLAITLRKAGKSTEEICRAIQTFDLKALPVDFVECLMRFLPTDAEVKLLRGYERERRPLDQLAEEDRFMLHFGKIERLTQRMSIITFVGNFTDNIDMLTPQLNAIIAASASVKSSAKLKRMLEIILALGNYMNSSRRGAIYGFKLQSLDLLLDTKSTDRKMTLLHYIALIVKERFTELANFHSELQFIDKAAAVSLENVLLDVRELGRGMDLIRKECALHDHHVLKSFLQISEPQLDKLQKDAKTAEEAYSNVVHYFGESPKTTPPSVFFPVFVRFVKAYKTPLQTKRLQQQSLIAELRRRQAKDQRPVYEGKDGTIEDIITVLKSAPFAARTGKRGSRSQKPTLPQSRRGDQERMEKAVTRTIPNAGVSKHPPKPGRHHHHPPTSTSTSTSTLGLHHIRLLRVYILEGG</sequence>
<evidence type="ECO:0000259" key="10">
    <source>
        <dbReference type="PROSITE" id="PS51232"/>
    </source>
</evidence>
<dbReference type="SMART" id="SM00498">
    <property type="entry name" value="FH2"/>
    <property type="match status" value="1"/>
</dbReference>
<dbReference type="InterPro" id="IPR015425">
    <property type="entry name" value="FH2_Formin"/>
</dbReference>
<dbReference type="PROSITE" id="PS50089">
    <property type="entry name" value="ZF_RING_2"/>
    <property type="match status" value="1"/>
</dbReference>
<feature type="compositionally biased region" description="Basic and acidic residues" evidence="7">
    <location>
        <begin position="1598"/>
        <end position="1609"/>
    </location>
</feature>
<dbReference type="FunFam" id="1.25.10.10:FF:000024">
    <property type="entry name" value="Formin-like 1, isoform CRA_c"/>
    <property type="match status" value="1"/>
</dbReference>
<dbReference type="GO" id="GO:0008360">
    <property type="term" value="P:regulation of cell shape"/>
    <property type="evidence" value="ECO:0007669"/>
    <property type="project" value="TreeGrafter"/>
</dbReference>
<evidence type="ECO:0000256" key="3">
    <source>
        <dbReference type="ARBA" id="ARBA00022833"/>
    </source>
</evidence>
<comment type="caution">
    <text evidence="12">The sequence shown here is derived from an EMBL/GenBank/DDBJ whole genome shotgun (WGS) entry which is preliminary data.</text>
</comment>
<dbReference type="GO" id="GO:0016477">
    <property type="term" value="P:cell migration"/>
    <property type="evidence" value="ECO:0007669"/>
    <property type="project" value="TreeGrafter"/>
</dbReference>